<dbReference type="OrthoDB" id="4732665at2"/>
<feature type="transmembrane region" description="Helical" evidence="1">
    <location>
        <begin position="118"/>
        <end position="142"/>
    </location>
</feature>
<feature type="transmembrane region" description="Helical" evidence="1">
    <location>
        <begin position="12"/>
        <end position="32"/>
    </location>
</feature>
<accession>A0A2U3NYC3</accession>
<evidence type="ECO:0008006" key="4">
    <source>
        <dbReference type="Google" id="ProtNLM"/>
    </source>
</evidence>
<organism evidence="2 3">
    <name type="scientific">Mycobacterium rhizamassiliense</name>
    <dbReference type="NCBI Taxonomy" id="1841860"/>
    <lineage>
        <taxon>Bacteria</taxon>
        <taxon>Bacillati</taxon>
        <taxon>Actinomycetota</taxon>
        <taxon>Actinomycetes</taxon>
        <taxon>Mycobacteriales</taxon>
        <taxon>Mycobacteriaceae</taxon>
        <taxon>Mycobacterium</taxon>
    </lineage>
</organism>
<dbReference type="Proteomes" id="UP000240988">
    <property type="component" value="Unassembled WGS sequence"/>
</dbReference>
<keyword evidence="3" id="KW-1185">Reference proteome</keyword>
<name>A0A2U3NYC3_9MYCO</name>
<dbReference type="AlphaFoldDB" id="A0A2U3NYC3"/>
<reference evidence="2 3" key="1">
    <citation type="submission" date="2017-01" db="EMBL/GenBank/DDBJ databases">
        <authorList>
            <consortium name="Urmite Genomes"/>
        </authorList>
    </citation>
    <scope>NUCLEOTIDE SEQUENCE [LARGE SCALE GENOMIC DNA]</scope>
    <source>
        <strain evidence="2 3">AB57</strain>
    </source>
</reference>
<keyword evidence="1" id="KW-0472">Membrane</keyword>
<dbReference type="STRING" id="1841860.GCA_900157375_04360"/>
<feature type="transmembrane region" description="Helical" evidence="1">
    <location>
        <begin position="44"/>
        <end position="62"/>
    </location>
</feature>
<keyword evidence="1" id="KW-1133">Transmembrane helix</keyword>
<protein>
    <recommendedName>
        <fullName evidence="4">Transmembrane protein</fullName>
    </recommendedName>
</protein>
<keyword evidence="1" id="KW-0812">Transmembrane</keyword>
<dbReference type="EMBL" id="FUFA01000005">
    <property type="protein sequence ID" value="SPM36516.1"/>
    <property type="molecule type" value="Genomic_DNA"/>
</dbReference>
<gene>
    <name evidence="2" type="ORF">MRAB57_4357</name>
</gene>
<feature type="transmembrane region" description="Helical" evidence="1">
    <location>
        <begin position="93"/>
        <end position="112"/>
    </location>
</feature>
<evidence type="ECO:0000313" key="3">
    <source>
        <dbReference type="Proteomes" id="UP000240988"/>
    </source>
</evidence>
<evidence type="ECO:0000256" key="1">
    <source>
        <dbReference type="SAM" id="Phobius"/>
    </source>
</evidence>
<proteinExistence type="predicted"/>
<dbReference type="RefSeq" id="WP_077089195.1">
    <property type="nucleotide sequence ID" value="NZ_LT721901.1"/>
</dbReference>
<evidence type="ECO:0000313" key="2">
    <source>
        <dbReference type="EMBL" id="SPM36516.1"/>
    </source>
</evidence>
<sequence>MAPSITTLAPKLRLHAMLAFVVGWEVGGAMMVFNPPPHGFRRAATLPVIGLVAMAAGIYFAFKALQEFRATQNDKPPRHASGAEPSVRPAVRFLLAAVVLPVIGAFCLWDGVRTGQLSLAGLGVCSLSVLPMTIPMAIEVAAGLARRKRRRSPGHSESRETW</sequence>